<proteinExistence type="inferred from homology"/>
<dbReference type="GO" id="GO:0007169">
    <property type="term" value="P:cell surface receptor protein tyrosine kinase signaling pathway"/>
    <property type="evidence" value="ECO:0007669"/>
    <property type="project" value="UniProtKB-ARBA"/>
</dbReference>
<comment type="similarity">
    <text evidence="2">Belongs to the GDNFR family.</text>
</comment>
<evidence type="ECO:0000256" key="5">
    <source>
        <dbReference type="ARBA" id="ARBA00023136"/>
    </source>
</evidence>
<evidence type="ECO:0000313" key="10">
    <source>
        <dbReference type="Proteomes" id="UP001168990"/>
    </source>
</evidence>
<evidence type="ECO:0000256" key="3">
    <source>
        <dbReference type="ARBA" id="ARBA00022475"/>
    </source>
</evidence>
<keyword evidence="3" id="KW-1003">Cell membrane</keyword>
<reference evidence="9" key="1">
    <citation type="journal article" date="2023" name="bioRxiv">
        <title>Scaffold-level genome assemblies of two parasitoid biocontrol wasps reveal the parthenogenesis mechanism and an associated novel virus.</title>
        <authorList>
            <person name="Inwood S."/>
            <person name="Skelly J."/>
            <person name="Guhlin J."/>
            <person name="Harrop T."/>
            <person name="Goldson S."/>
            <person name="Dearden P."/>
        </authorList>
    </citation>
    <scope>NUCLEOTIDE SEQUENCE</scope>
    <source>
        <strain evidence="9">Irish</strain>
        <tissue evidence="9">Whole body</tissue>
    </source>
</reference>
<dbReference type="GO" id="GO:0043235">
    <property type="term" value="C:receptor complex"/>
    <property type="evidence" value="ECO:0007669"/>
    <property type="project" value="TreeGrafter"/>
</dbReference>
<dbReference type="InterPro" id="IPR016017">
    <property type="entry name" value="GDNF/GAS1"/>
</dbReference>
<dbReference type="Proteomes" id="UP001168990">
    <property type="component" value="Unassembled WGS sequence"/>
</dbReference>
<reference evidence="9" key="2">
    <citation type="submission" date="2023-03" db="EMBL/GenBank/DDBJ databases">
        <authorList>
            <person name="Inwood S.N."/>
            <person name="Skelly J.G."/>
            <person name="Guhlin J."/>
            <person name="Harrop T.W.R."/>
            <person name="Goldson S.G."/>
            <person name="Dearden P.K."/>
        </authorList>
    </citation>
    <scope>NUCLEOTIDE SEQUENCE</scope>
    <source>
        <strain evidence="9">Irish</strain>
        <tissue evidence="9">Whole body</tissue>
    </source>
</reference>
<dbReference type="PANTHER" id="PTHR10269">
    <property type="entry name" value="GDNF RECEPTOR ALPHA"/>
    <property type="match status" value="1"/>
</dbReference>
<dbReference type="GO" id="GO:0009897">
    <property type="term" value="C:external side of plasma membrane"/>
    <property type="evidence" value="ECO:0007669"/>
    <property type="project" value="TreeGrafter"/>
</dbReference>
<evidence type="ECO:0000259" key="8">
    <source>
        <dbReference type="SMART" id="SM00907"/>
    </source>
</evidence>
<keyword evidence="10" id="KW-1185">Reference proteome</keyword>
<evidence type="ECO:0000313" key="9">
    <source>
        <dbReference type="EMBL" id="KAK0173548.1"/>
    </source>
</evidence>
<evidence type="ECO:0000256" key="1">
    <source>
        <dbReference type="ARBA" id="ARBA00004236"/>
    </source>
</evidence>
<comment type="caution">
    <text evidence="9">The sequence shown here is derived from an EMBL/GenBank/DDBJ whole genome shotgun (WGS) entry which is preliminary data.</text>
</comment>
<evidence type="ECO:0000256" key="7">
    <source>
        <dbReference type="ARBA" id="ARBA00023180"/>
    </source>
</evidence>
<evidence type="ECO:0000256" key="4">
    <source>
        <dbReference type="ARBA" id="ARBA00022729"/>
    </source>
</evidence>
<evidence type="ECO:0000256" key="2">
    <source>
        <dbReference type="ARBA" id="ARBA00005961"/>
    </source>
</evidence>
<name>A0AA39FQ24_9HYME</name>
<gene>
    <name evidence="9" type="ORF">PV328_006725</name>
</gene>
<dbReference type="PANTHER" id="PTHR10269:SF12">
    <property type="entry name" value="GLIAL CELL LINE-DERIVED NEUROTROPHIC FAMILY RECEPTOR-LIKE, ISOFORM E"/>
    <property type="match status" value="1"/>
</dbReference>
<dbReference type="GO" id="GO:0007399">
    <property type="term" value="P:nervous system development"/>
    <property type="evidence" value="ECO:0007669"/>
    <property type="project" value="TreeGrafter"/>
</dbReference>
<keyword evidence="4" id="KW-0732">Signal</keyword>
<evidence type="ECO:0000256" key="6">
    <source>
        <dbReference type="ARBA" id="ARBA00023170"/>
    </source>
</evidence>
<dbReference type="GO" id="GO:0038023">
    <property type="term" value="F:signaling receptor activity"/>
    <property type="evidence" value="ECO:0007669"/>
    <property type="project" value="InterPro"/>
</dbReference>
<dbReference type="SMART" id="SM00907">
    <property type="entry name" value="GDNF"/>
    <property type="match status" value="2"/>
</dbReference>
<accession>A0AA39FQ24</accession>
<feature type="domain" description="GDNF/GAS1" evidence="8">
    <location>
        <begin position="123"/>
        <end position="200"/>
    </location>
</feature>
<dbReference type="EMBL" id="JAQQBS010000002">
    <property type="protein sequence ID" value="KAK0173548.1"/>
    <property type="molecule type" value="Genomic_DNA"/>
</dbReference>
<comment type="subcellular location">
    <subcellularLocation>
        <location evidence="1">Cell membrane</location>
    </subcellularLocation>
</comment>
<feature type="non-terminal residue" evidence="9">
    <location>
        <position position="201"/>
    </location>
</feature>
<protein>
    <recommendedName>
        <fullName evidence="8">GDNF/GAS1 domain-containing protein</fullName>
    </recommendedName>
</protein>
<sequence>MSVRCAVDSDNTGPNIKTAIAILNCLFARQQCFDDPSCSAILEIIPRVCGPELVACSTVTVTKCQTALKTLQAFSFFRPTCLCKEPHVDPECNSFQNFLFDHPCIYVQKKEKDTYPSDALLSCNHALSLCNRDKACFKLYEDFKTSCKTRDGKCKMESRDACHDSWTQLRLSPMFGCICPGNQAKKRCDKIFLTVNHNPCV</sequence>
<dbReference type="InterPro" id="IPR003438">
    <property type="entry name" value="GDNF_rcpt"/>
</dbReference>
<dbReference type="InterPro" id="IPR037193">
    <property type="entry name" value="GDNF_alpha"/>
</dbReference>
<dbReference type="SUPFAM" id="SSF110035">
    <property type="entry name" value="GDNF receptor-like"/>
    <property type="match status" value="2"/>
</dbReference>
<keyword evidence="7" id="KW-0325">Glycoprotein</keyword>
<feature type="domain" description="GDNF/GAS1" evidence="8">
    <location>
        <begin position="25"/>
        <end position="104"/>
    </location>
</feature>
<organism evidence="9 10">
    <name type="scientific">Microctonus aethiopoides</name>
    <dbReference type="NCBI Taxonomy" id="144406"/>
    <lineage>
        <taxon>Eukaryota</taxon>
        <taxon>Metazoa</taxon>
        <taxon>Ecdysozoa</taxon>
        <taxon>Arthropoda</taxon>
        <taxon>Hexapoda</taxon>
        <taxon>Insecta</taxon>
        <taxon>Pterygota</taxon>
        <taxon>Neoptera</taxon>
        <taxon>Endopterygota</taxon>
        <taxon>Hymenoptera</taxon>
        <taxon>Apocrita</taxon>
        <taxon>Ichneumonoidea</taxon>
        <taxon>Braconidae</taxon>
        <taxon>Euphorinae</taxon>
        <taxon>Microctonus</taxon>
    </lineage>
</organism>
<keyword evidence="6" id="KW-0675">Receptor</keyword>
<keyword evidence="5" id="KW-0472">Membrane</keyword>
<dbReference type="AlphaFoldDB" id="A0AA39FQ24"/>
<dbReference type="Pfam" id="PF02351">
    <property type="entry name" value="GDNF"/>
    <property type="match status" value="2"/>
</dbReference>